<evidence type="ECO:0000256" key="5">
    <source>
        <dbReference type="ARBA" id="ARBA00023136"/>
    </source>
</evidence>
<proteinExistence type="inferred from homology"/>
<dbReference type="PANTHER" id="PTHR10926:SF0">
    <property type="entry name" value="CDC50, ISOFORM A"/>
    <property type="match status" value="1"/>
</dbReference>
<comment type="similarity">
    <text evidence="2">Belongs to the CDC50/LEM3 family.</text>
</comment>
<evidence type="ECO:0000313" key="8">
    <source>
        <dbReference type="Proteomes" id="UP001162131"/>
    </source>
</evidence>
<keyword evidence="8" id="KW-1185">Reference proteome</keyword>
<evidence type="ECO:0000256" key="1">
    <source>
        <dbReference type="ARBA" id="ARBA00004141"/>
    </source>
</evidence>
<evidence type="ECO:0000256" key="3">
    <source>
        <dbReference type="ARBA" id="ARBA00022692"/>
    </source>
</evidence>
<dbReference type="Proteomes" id="UP001162131">
    <property type="component" value="Unassembled WGS sequence"/>
</dbReference>
<name>A0AAU9JF13_9CILI</name>
<dbReference type="PANTHER" id="PTHR10926">
    <property type="entry name" value="CELL CYCLE CONTROL PROTEIN 50"/>
    <property type="match status" value="1"/>
</dbReference>
<dbReference type="Pfam" id="PF03381">
    <property type="entry name" value="CDC50"/>
    <property type="match status" value="1"/>
</dbReference>
<comment type="subcellular location">
    <subcellularLocation>
        <location evidence="1">Membrane</location>
        <topology evidence="1">Multi-pass membrane protein</topology>
    </subcellularLocation>
</comment>
<gene>
    <name evidence="7" type="ORF">BSTOLATCC_MIC38761</name>
</gene>
<keyword evidence="3 6" id="KW-0812">Transmembrane</keyword>
<dbReference type="EMBL" id="CAJZBQ010000038">
    <property type="protein sequence ID" value="CAG9325508.1"/>
    <property type="molecule type" value="Genomic_DNA"/>
</dbReference>
<dbReference type="GO" id="GO:0005886">
    <property type="term" value="C:plasma membrane"/>
    <property type="evidence" value="ECO:0007669"/>
    <property type="project" value="TreeGrafter"/>
</dbReference>
<feature type="transmembrane region" description="Helical" evidence="6">
    <location>
        <begin position="263"/>
        <end position="290"/>
    </location>
</feature>
<reference evidence="7" key="1">
    <citation type="submission" date="2021-09" db="EMBL/GenBank/DDBJ databases">
        <authorList>
            <consortium name="AG Swart"/>
            <person name="Singh M."/>
            <person name="Singh A."/>
            <person name="Seah K."/>
            <person name="Emmerich C."/>
        </authorList>
    </citation>
    <scope>NUCLEOTIDE SEQUENCE</scope>
    <source>
        <strain evidence="7">ATCC30299</strain>
    </source>
</reference>
<keyword evidence="4 6" id="KW-1133">Transmembrane helix</keyword>
<dbReference type="AlphaFoldDB" id="A0AAU9JF13"/>
<protein>
    <recommendedName>
        <fullName evidence="9">Ligand-effect modulator 3 LEM3 family protein</fullName>
    </recommendedName>
</protein>
<sequence>MNEQSRKSKQKCHPSQFKAYDFVPNKKFGLCFFGFFAISCSTLGIILIVYSSQLVSYKKSYDCGLSKCDITITISEKMTSPVYLYYEIEGYYQNHRKYMKSRNLDQLQGNYKKVGALSSCEPIVKMSDLDYTIPDDLATDEENDDPAIPCGLAAASLFNDTFSIDGISIKESDIAWNTDNKSKYKNLKNWKTKQWTDMENKHFAVWMRNGASPNLKKLWGIIDQSLEKGDYKITIDEKFDVSNFDGNKYILLSTSNPFGGENYILGISLLISGGLSTFWVFALIFLPICYNKPSIEEVFK</sequence>
<dbReference type="GO" id="GO:0005794">
    <property type="term" value="C:Golgi apparatus"/>
    <property type="evidence" value="ECO:0007669"/>
    <property type="project" value="TreeGrafter"/>
</dbReference>
<feature type="transmembrane region" description="Helical" evidence="6">
    <location>
        <begin position="28"/>
        <end position="50"/>
    </location>
</feature>
<comment type="caution">
    <text evidence="7">The sequence shown here is derived from an EMBL/GenBank/DDBJ whole genome shotgun (WGS) entry which is preliminary data.</text>
</comment>
<keyword evidence="5 6" id="KW-0472">Membrane</keyword>
<evidence type="ECO:0000256" key="2">
    <source>
        <dbReference type="ARBA" id="ARBA00009457"/>
    </source>
</evidence>
<evidence type="ECO:0000313" key="7">
    <source>
        <dbReference type="EMBL" id="CAG9325508.1"/>
    </source>
</evidence>
<dbReference type="InterPro" id="IPR005045">
    <property type="entry name" value="CDC50/LEM3_fam"/>
</dbReference>
<evidence type="ECO:0008006" key="9">
    <source>
        <dbReference type="Google" id="ProtNLM"/>
    </source>
</evidence>
<evidence type="ECO:0000256" key="4">
    <source>
        <dbReference type="ARBA" id="ARBA00022989"/>
    </source>
</evidence>
<organism evidence="7 8">
    <name type="scientific">Blepharisma stoltei</name>
    <dbReference type="NCBI Taxonomy" id="1481888"/>
    <lineage>
        <taxon>Eukaryota</taxon>
        <taxon>Sar</taxon>
        <taxon>Alveolata</taxon>
        <taxon>Ciliophora</taxon>
        <taxon>Postciliodesmatophora</taxon>
        <taxon>Heterotrichea</taxon>
        <taxon>Heterotrichida</taxon>
        <taxon>Blepharismidae</taxon>
        <taxon>Blepharisma</taxon>
    </lineage>
</organism>
<evidence type="ECO:0000256" key="6">
    <source>
        <dbReference type="SAM" id="Phobius"/>
    </source>
</evidence>
<dbReference type="GO" id="GO:0005783">
    <property type="term" value="C:endoplasmic reticulum"/>
    <property type="evidence" value="ECO:0007669"/>
    <property type="project" value="TreeGrafter"/>
</dbReference>
<accession>A0AAU9JF13</accession>